<accession>U3ADC3</accession>
<evidence type="ECO:0000313" key="3">
    <source>
        <dbReference type="Proteomes" id="UP000016986"/>
    </source>
</evidence>
<dbReference type="AlphaFoldDB" id="U3ADC3"/>
<sequence length="42" mass="4951">MTLISAPPLAVAYGTLGRAVRPRRRLRRHARRRQRCTRRAPR</sequence>
<dbReference type="Proteomes" id="UP000016986">
    <property type="component" value="Unassembled WGS sequence"/>
</dbReference>
<organism evidence="2 3">
    <name type="scientific">Halarchaeum acidiphilum MH1-52-1</name>
    <dbReference type="NCBI Taxonomy" id="1261545"/>
    <lineage>
        <taxon>Archaea</taxon>
        <taxon>Methanobacteriati</taxon>
        <taxon>Methanobacteriota</taxon>
        <taxon>Stenosarchaea group</taxon>
        <taxon>Halobacteria</taxon>
        <taxon>Halobacteriales</taxon>
        <taxon>Halobacteriaceae</taxon>
    </lineage>
</organism>
<name>U3ADC3_9EURY</name>
<evidence type="ECO:0000256" key="1">
    <source>
        <dbReference type="SAM" id="MobiDB-lite"/>
    </source>
</evidence>
<feature type="region of interest" description="Disordered" evidence="1">
    <location>
        <begin position="22"/>
        <end position="42"/>
    </location>
</feature>
<proteinExistence type="predicted"/>
<evidence type="ECO:0000313" key="2">
    <source>
        <dbReference type="EMBL" id="GAD52778.1"/>
    </source>
</evidence>
<comment type="caution">
    <text evidence="2">The sequence shown here is derived from an EMBL/GenBank/DDBJ whole genome shotgun (WGS) entry which is preliminary data.</text>
</comment>
<gene>
    <name evidence="2" type="ORF">MBEHAL_1538</name>
</gene>
<reference evidence="2 3" key="1">
    <citation type="submission" date="2013-09" db="EMBL/GenBank/DDBJ databases">
        <title>Whole genome sequencing of Halarchaeum acidiphilum strain MH1-52-1.</title>
        <authorList>
            <person name="Shimane Y."/>
            <person name="Minegishi H."/>
            <person name="Nishi S."/>
            <person name="Echigo A."/>
            <person name="Shuto A."/>
            <person name="Konishi M."/>
            <person name="Ito T."/>
            <person name="Ohkuma M."/>
            <person name="Ohta Y."/>
            <person name="Nagano Y."/>
            <person name="Tsubouchi T."/>
            <person name="Mori K."/>
            <person name="Usui K."/>
            <person name="Kamekura M."/>
            <person name="Usami R."/>
            <person name="Takaki Y."/>
            <person name="Hatada Y."/>
        </authorList>
    </citation>
    <scope>NUCLEOTIDE SEQUENCE [LARGE SCALE GENOMIC DNA]</scope>
    <source>
        <strain evidence="2 3">JCM 16109</strain>
    </source>
</reference>
<keyword evidence="3" id="KW-1185">Reference proteome</keyword>
<protein>
    <submittedName>
        <fullName evidence="2">Uncharacterized protein</fullName>
    </submittedName>
</protein>
<dbReference type="EMBL" id="BATA01000034">
    <property type="protein sequence ID" value="GAD52778.1"/>
    <property type="molecule type" value="Genomic_DNA"/>
</dbReference>